<evidence type="ECO:0000313" key="2">
    <source>
        <dbReference type="Proteomes" id="UP000643672"/>
    </source>
</evidence>
<comment type="caution">
    <text evidence="1">The sequence shown here is derived from an EMBL/GenBank/DDBJ whole genome shotgun (WGS) entry which is preliminary data.</text>
</comment>
<keyword evidence="2" id="KW-1185">Reference proteome</keyword>
<gene>
    <name evidence="1" type="ORF">THERMOS_1564</name>
</gene>
<sequence length="38" mass="4574">MGNHQKNHFSLTWQFFQRYPVAPFLGGKKLNFAHHLYL</sequence>
<evidence type="ECO:0000313" key="1">
    <source>
        <dbReference type="EMBL" id="CAB5502267.1"/>
    </source>
</evidence>
<accession>A0A8H8XC23</accession>
<dbReference type="EMBL" id="CAESAQ020000076">
    <property type="protein sequence ID" value="CAB5502267.1"/>
    <property type="molecule type" value="Genomic_DNA"/>
</dbReference>
<name>A0A8H8XC23_9GAMM</name>
<proteinExistence type="predicted"/>
<dbReference type="Proteomes" id="UP000643672">
    <property type="component" value="Unassembled WGS sequence"/>
</dbReference>
<organism evidence="1 2">
    <name type="scientific">Bathymodiolus thermophilus thioautotrophic gill symbiont</name>
    <dbReference type="NCBI Taxonomy" id="2360"/>
    <lineage>
        <taxon>Bacteria</taxon>
        <taxon>Pseudomonadati</taxon>
        <taxon>Pseudomonadota</taxon>
        <taxon>Gammaproteobacteria</taxon>
        <taxon>sulfur-oxidizing symbionts</taxon>
    </lineage>
</organism>
<dbReference type="AlphaFoldDB" id="A0A8H8XC23"/>
<reference evidence="1 2" key="1">
    <citation type="submission" date="2020-05" db="EMBL/GenBank/DDBJ databases">
        <authorList>
            <person name="Petersen J."/>
            <person name="Sayavedra L."/>
        </authorList>
    </citation>
    <scope>NUCLEOTIDE SEQUENCE [LARGE SCALE GENOMIC DNA]</scope>
    <source>
        <strain evidence="1">B thermophilus SOXS</strain>
    </source>
</reference>
<protein>
    <submittedName>
        <fullName evidence="1">Uncharacterized protein</fullName>
    </submittedName>
</protein>